<reference evidence="4 5" key="1">
    <citation type="submission" date="2012-02" db="EMBL/GenBank/DDBJ databases">
        <title>Complete genome sequence of Actinoplanes missouriensis 431 (= NBRC 102363).</title>
        <authorList>
            <person name="Ohnishi Y."/>
            <person name="Ishikawa J."/>
            <person name="Sekine M."/>
            <person name="Hosoyama A."/>
            <person name="Harada T."/>
            <person name="Narita H."/>
            <person name="Hata T."/>
            <person name="Konno Y."/>
            <person name="Tutikane K."/>
            <person name="Fujita N."/>
            <person name="Horinouchi S."/>
            <person name="Hayakawa M."/>
        </authorList>
    </citation>
    <scope>NUCLEOTIDE SEQUENCE [LARGE SCALE GENOMIC DNA]</scope>
    <source>
        <strain evidence="5">ATCC 14538 / DSM 43046 / CBS 188.64 / JCM 3121 / NBRC 102363 / NCIMB 12654 / NRRL B-3342 / UNCC 431</strain>
    </source>
</reference>
<dbReference type="RefSeq" id="WP_014443074.1">
    <property type="nucleotide sequence ID" value="NC_017093.1"/>
</dbReference>
<dbReference type="InterPro" id="IPR012551">
    <property type="entry name" value="DUF1707_SHOCT-like"/>
</dbReference>
<keyword evidence="5" id="KW-1185">Reference proteome</keyword>
<evidence type="ECO:0000259" key="2">
    <source>
        <dbReference type="Pfam" id="PF08044"/>
    </source>
</evidence>
<evidence type="ECO:0000259" key="3">
    <source>
        <dbReference type="Pfam" id="PF09922"/>
    </source>
</evidence>
<dbReference type="PANTHER" id="PTHR40763:SF5">
    <property type="entry name" value="MEMBRANE PROTEIN"/>
    <property type="match status" value="1"/>
</dbReference>
<dbReference type="AlphaFoldDB" id="I0H592"/>
<dbReference type="Proteomes" id="UP000007882">
    <property type="component" value="Chromosome"/>
</dbReference>
<gene>
    <name evidence="4" type="ordered locus">AMIS_29590</name>
</gene>
<feature type="region of interest" description="Disordered" evidence="1">
    <location>
        <begin position="243"/>
        <end position="283"/>
    </location>
</feature>
<dbReference type="Pfam" id="PF08044">
    <property type="entry name" value="DUF1707"/>
    <property type="match status" value="1"/>
</dbReference>
<feature type="compositionally biased region" description="Pro residues" evidence="1">
    <location>
        <begin position="269"/>
        <end position="283"/>
    </location>
</feature>
<feature type="compositionally biased region" description="Basic and acidic residues" evidence="1">
    <location>
        <begin position="251"/>
        <end position="261"/>
    </location>
</feature>
<dbReference type="eggNOG" id="COG4758">
    <property type="taxonomic scope" value="Bacteria"/>
</dbReference>
<dbReference type="PANTHER" id="PTHR40763">
    <property type="entry name" value="MEMBRANE PROTEIN-RELATED"/>
    <property type="match status" value="1"/>
</dbReference>
<sequence>MLRHTFVTTMLDPSPFEGRGDAVDGPAGDRFRPRTGRLLIDRSALVHHGYGAGVEILPVPEREPVHRDDGMPTDDEREQVVDALQRAVGAGLLTLAEFTDRVDAALAAGSRAQMQAALQGLPAESPIVGATTASPPAFSVFGDVRTRGRWQLRARNRGITVFGDVTFDLRDSACSEAEVRIEGRTVFGDIEVIVPEGVEADLTGFTIFGDRRLELAAVPRLPNTPVVRVHGMTLFGDLRVRSAAPGSSDSPWRRMVDRWRGDPSSAGQLPPPQAPPGPHQRSG</sequence>
<feature type="domain" description="DUF1707" evidence="2">
    <location>
        <begin position="73"/>
        <end position="122"/>
    </location>
</feature>
<proteinExistence type="predicted"/>
<protein>
    <submittedName>
        <fullName evidence="4">Uncharacterized protein</fullName>
    </submittedName>
</protein>
<dbReference type="Pfam" id="PF09922">
    <property type="entry name" value="LiaF-like_C"/>
    <property type="match status" value="1"/>
</dbReference>
<evidence type="ECO:0000313" key="5">
    <source>
        <dbReference type="Proteomes" id="UP000007882"/>
    </source>
</evidence>
<organism evidence="4 5">
    <name type="scientific">Actinoplanes missouriensis (strain ATCC 14538 / DSM 43046 / CBS 188.64 / JCM 3121 / NBRC 102363 / NCIMB 12654 / NRRL B-3342 / UNCC 431)</name>
    <dbReference type="NCBI Taxonomy" id="512565"/>
    <lineage>
        <taxon>Bacteria</taxon>
        <taxon>Bacillati</taxon>
        <taxon>Actinomycetota</taxon>
        <taxon>Actinomycetes</taxon>
        <taxon>Micromonosporales</taxon>
        <taxon>Micromonosporaceae</taxon>
        <taxon>Actinoplanes</taxon>
    </lineage>
</organism>
<evidence type="ECO:0000313" key="4">
    <source>
        <dbReference type="EMBL" id="BAL88179.1"/>
    </source>
</evidence>
<dbReference type="InterPro" id="IPR024425">
    <property type="entry name" value="LiaF-like_C"/>
</dbReference>
<dbReference type="HOGENOM" id="CLU_075817_1_0_11"/>
<accession>I0H592</accession>
<dbReference type="OrthoDB" id="4772576at2"/>
<dbReference type="STRING" id="512565.AMIS_29590"/>
<feature type="domain" description="Cell wall-active antibiotics response LiaF-like C-terminal" evidence="3">
    <location>
        <begin position="142"/>
        <end position="212"/>
    </location>
</feature>
<dbReference type="KEGG" id="ams:AMIS_29590"/>
<evidence type="ECO:0000256" key="1">
    <source>
        <dbReference type="SAM" id="MobiDB-lite"/>
    </source>
</evidence>
<dbReference type="EMBL" id="AP012319">
    <property type="protein sequence ID" value="BAL88179.1"/>
    <property type="molecule type" value="Genomic_DNA"/>
</dbReference>
<name>I0H592_ACTM4</name>